<sequence>MFERLGIRGRLLFACFGISAFAVLATAAAVYAFLQVGEVVERITERRVPSALASLELSRQAERVAATAPAVLATTSRAQHNVVSAAIGGEMAHLEGLLAALKGTAVSVAAVAEIEAAVIGLRRNLNALDVLVATRLAVVARKEELLRRLSVATNASQRLVAPGILVMNSKVPQWRAAAADAASPPDARAAATTDLAQAIASYIPQQKAQQEILAINDALLKTAVAPTPGDLALMSFTLRRSVDSLAAAIPEIDEKLQTRFLQRVEEFAGLIDGPKSILEAREDELAVLAEGGKLLAENDQLSRKLTVAVDRLVAAAGRDITEAGREAATVQRYGTGVVLGSALLSLLSSVLIVWLYVDRNLLARLAGLSQSMLAIAGGNLRAPLPGAGRDEIGRMAEALRQFRDTAVEVEEKNLREVAEARQRLVDAIESISEGFALYDAGDQLVLCNGRYREILYPGIANAVVPGAQFETILRNAVDQGLVEDSKGREEEWIAERLAAHRNPHLTLVQHRSQDRWIQVNERRIGGGGTVAVYTDITALKRHEKELEIARDAAMAATQAKSKFLASMSHELRTPLNAILGISEMLQEDANEAGQRELVEPLGRVVGAGKHLLKLINEVLDLSKIEAGRLELHIEEFDIAGMVQDAATTAQPLAQKNRNRIIMSCPHDVGSMRADQLRVRQILLNLLSNACKFTENGQVTIGATCVKHNGRDGVIFTVADTGIGITPRQMTNLFQEFSQADSSTSRKYGGTGLGLAINQRLCRMMGGHVTVDSTPGAGTTFTVWLPSAIDAPTVPAGPDATVFGIAADDGVRLVSNVVLVVDDDETVRDQMRRFLVREGCDVVTAKDGTEALKLARQVRPAFITLDVLMPGCDGWSVLQELKADRELANIPVVMLTVVDERNRGYMLGAADYMIKPIERDALRKLITKFSSGTSGQALRVLVVEDDENTRQQWCRILRTEGCGVDEAENGRLALERLIHALPDLIILDLIMPEMDGFEFLVELRKQPAFKTVPVVVVTAATLTEEDHRRLNGGVERVLAKTGFNHNELLDELRTMVARYILKRRSPDKDHRGD</sequence>
<comment type="subcellular location">
    <subcellularLocation>
        <location evidence="2">Membrane</location>
    </subcellularLocation>
</comment>
<dbReference type="InterPro" id="IPR038188">
    <property type="entry name" value="TorS_sensor_sf"/>
</dbReference>
<dbReference type="InterPro" id="IPR003594">
    <property type="entry name" value="HATPase_dom"/>
</dbReference>
<dbReference type="PROSITE" id="PS50110">
    <property type="entry name" value="RESPONSE_REGULATORY"/>
    <property type="match status" value="2"/>
</dbReference>
<evidence type="ECO:0000259" key="10">
    <source>
        <dbReference type="PROSITE" id="PS50110"/>
    </source>
</evidence>
<dbReference type="Gene3D" id="3.40.50.2300">
    <property type="match status" value="2"/>
</dbReference>
<evidence type="ECO:0000259" key="9">
    <source>
        <dbReference type="PROSITE" id="PS50109"/>
    </source>
</evidence>
<dbReference type="Proteomes" id="UP000241444">
    <property type="component" value="Unassembled WGS sequence"/>
</dbReference>
<keyword evidence="13" id="KW-1185">Reference proteome</keyword>
<dbReference type="SUPFAM" id="SSF55874">
    <property type="entry name" value="ATPase domain of HSP90 chaperone/DNA topoisomerase II/histidine kinase"/>
    <property type="match status" value="1"/>
</dbReference>
<dbReference type="Gene3D" id="6.10.340.10">
    <property type="match status" value="1"/>
</dbReference>
<feature type="domain" description="HAMP" evidence="11">
    <location>
        <begin position="359"/>
        <end position="411"/>
    </location>
</feature>
<evidence type="ECO:0000256" key="1">
    <source>
        <dbReference type="ARBA" id="ARBA00000085"/>
    </source>
</evidence>
<dbReference type="SMART" id="SM00387">
    <property type="entry name" value="HATPase_c"/>
    <property type="match status" value="1"/>
</dbReference>
<dbReference type="Gene3D" id="1.20.58.920">
    <property type="match status" value="1"/>
</dbReference>
<dbReference type="OrthoDB" id="9789782at2"/>
<dbReference type="InterPro" id="IPR001789">
    <property type="entry name" value="Sig_transdc_resp-reg_receiver"/>
</dbReference>
<dbReference type="Pfam" id="PF02518">
    <property type="entry name" value="HATPase_c"/>
    <property type="match status" value="1"/>
</dbReference>
<evidence type="ECO:0000256" key="7">
    <source>
        <dbReference type="ARBA" id="ARBA00023012"/>
    </source>
</evidence>
<keyword evidence="6" id="KW-0418">Kinase</keyword>
<dbReference type="PANTHER" id="PTHR43047">
    <property type="entry name" value="TWO-COMPONENT HISTIDINE PROTEIN KINASE"/>
    <property type="match status" value="1"/>
</dbReference>
<dbReference type="PRINTS" id="PR00344">
    <property type="entry name" value="BCTRLSENSOR"/>
</dbReference>
<dbReference type="SMART" id="SM00388">
    <property type="entry name" value="HisKA"/>
    <property type="match status" value="1"/>
</dbReference>
<evidence type="ECO:0000259" key="11">
    <source>
        <dbReference type="PROSITE" id="PS50885"/>
    </source>
</evidence>
<dbReference type="Gene3D" id="1.10.287.130">
    <property type="match status" value="1"/>
</dbReference>
<name>A0A2P7AYH0_9HYPH</name>
<keyword evidence="4 8" id="KW-0597">Phosphoprotein</keyword>
<dbReference type="CDD" id="cd17574">
    <property type="entry name" value="REC_OmpR"/>
    <property type="match status" value="1"/>
</dbReference>
<dbReference type="Pfam" id="PF00672">
    <property type="entry name" value="HAMP"/>
    <property type="match status" value="1"/>
</dbReference>
<dbReference type="Gene3D" id="3.30.565.10">
    <property type="entry name" value="Histidine kinase-like ATPase, C-terminal domain"/>
    <property type="match status" value="1"/>
</dbReference>
<dbReference type="Pfam" id="PF12860">
    <property type="entry name" value="PAS_7"/>
    <property type="match status" value="1"/>
</dbReference>
<feature type="domain" description="Response regulatory" evidence="10">
    <location>
        <begin position="938"/>
        <end position="1059"/>
    </location>
</feature>
<dbReference type="AlphaFoldDB" id="A0A2P7AYH0"/>
<evidence type="ECO:0000256" key="2">
    <source>
        <dbReference type="ARBA" id="ARBA00004370"/>
    </source>
</evidence>
<dbReference type="InterPro" id="IPR004358">
    <property type="entry name" value="Sig_transdc_His_kin-like_C"/>
</dbReference>
<dbReference type="InterPro" id="IPR036890">
    <property type="entry name" value="HATPase_C_sf"/>
</dbReference>
<dbReference type="CDD" id="cd16922">
    <property type="entry name" value="HATPase_EvgS-ArcB-TorS-like"/>
    <property type="match status" value="1"/>
</dbReference>
<feature type="modified residue" description="4-aspartylphosphate" evidence="8">
    <location>
        <position position="865"/>
    </location>
</feature>
<dbReference type="InterPro" id="IPR011006">
    <property type="entry name" value="CheY-like_superfamily"/>
</dbReference>
<dbReference type="InterPro" id="IPR003660">
    <property type="entry name" value="HAMP_dom"/>
</dbReference>
<accession>A0A2P7AYH0</accession>
<dbReference type="FunFam" id="3.30.565.10:FF:000010">
    <property type="entry name" value="Sensor histidine kinase RcsC"/>
    <property type="match status" value="1"/>
</dbReference>
<dbReference type="GO" id="GO:0005886">
    <property type="term" value="C:plasma membrane"/>
    <property type="evidence" value="ECO:0007669"/>
    <property type="project" value="TreeGrafter"/>
</dbReference>
<evidence type="ECO:0000256" key="3">
    <source>
        <dbReference type="ARBA" id="ARBA00012438"/>
    </source>
</evidence>
<dbReference type="GO" id="GO:0009927">
    <property type="term" value="F:histidine phosphotransfer kinase activity"/>
    <property type="evidence" value="ECO:0007669"/>
    <property type="project" value="TreeGrafter"/>
</dbReference>
<comment type="catalytic activity">
    <reaction evidence="1">
        <text>ATP + protein L-histidine = ADP + protein N-phospho-L-histidine.</text>
        <dbReference type="EC" id="2.7.13.3"/>
    </reaction>
</comment>
<dbReference type="InterPro" id="IPR036097">
    <property type="entry name" value="HisK_dim/P_sf"/>
</dbReference>
<comment type="caution">
    <text evidence="12">The sequence shown here is derived from an EMBL/GenBank/DDBJ whole genome shotgun (WGS) entry which is preliminary data.</text>
</comment>
<keyword evidence="5" id="KW-0808">Transferase</keyword>
<dbReference type="InterPro" id="IPR005467">
    <property type="entry name" value="His_kinase_dom"/>
</dbReference>
<dbReference type="InterPro" id="IPR003661">
    <property type="entry name" value="HisK_dim/P_dom"/>
</dbReference>
<feature type="domain" description="Response regulatory" evidence="10">
    <location>
        <begin position="816"/>
        <end position="929"/>
    </location>
</feature>
<evidence type="ECO:0000256" key="4">
    <source>
        <dbReference type="ARBA" id="ARBA00022553"/>
    </source>
</evidence>
<dbReference type="SUPFAM" id="SSF52172">
    <property type="entry name" value="CheY-like"/>
    <property type="match status" value="2"/>
</dbReference>
<feature type="modified residue" description="4-aspartylphosphate" evidence="8">
    <location>
        <position position="987"/>
    </location>
</feature>
<dbReference type="EC" id="2.7.13.3" evidence="3"/>
<evidence type="ECO:0000256" key="6">
    <source>
        <dbReference type="ARBA" id="ARBA00022777"/>
    </source>
</evidence>
<dbReference type="PROSITE" id="PS50885">
    <property type="entry name" value="HAMP"/>
    <property type="match status" value="1"/>
</dbReference>
<dbReference type="SMART" id="SM00304">
    <property type="entry name" value="HAMP"/>
    <property type="match status" value="1"/>
</dbReference>
<organism evidence="12 13">
    <name type="scientific">Phyllobacterium brassicacearum</name>
    <dbReference type="NCBI Taxonomy" id="314235"/>
    <lineage>
        <taxon>Bacteria</taxon>
        <taxon>Pseudomonadati</taxon>
        <taxon>Pseudomonadota</taxon>
        <taxon>Alphaproteobacteria</taxon>
        <taxon>Hyphomicrobiales</taxon>
        <taxon>Phyllobacteriaceae</taxon>
        <taxon>Phyllobacterium</taxon>
    </lineage>
</organism>
<dbReference type="SMART" id="SM00448">
    <property type="entry name" value="REC"/>
    <property type="match status" value="2"/>
</dbReference>
<dbReference type="Pfam" id="PF00512">
    <property type="entry name" value="HisKA"/>
    <property type="match status" value="1"/>
</dbReference>
<proteinExistence type="predicted"/>
<dbReference type="SUPFAM" id="SSF158472">
    <property type="entry name" value="HAMP domain-like"/>
    <property type="match status" value="1"/>
</dbReference>
<dbReference type="SUPFAM" id="SSF47384">
    <property type="entry name" value="Homodimeric domain of signal transducing histidine kinase"/>
    <property type="match status" value="1"/>
</dbReference>
<evidence type="ECO:0000313" key="12">
    <source>
        <dbReference type="EMBL" id="PSH59234.1"/>
    </source>
</evidence>
<dbReference type="CDD" id="cd00082">
    <property type="entry name" value="HisKA"/>
    <property type="match status" value="1"/>
</dbReference>
<protein>
    <recommendedName>
        <fullName evidence="3">histidine kinase</fullName>
        <ecNumber evidence="3">2.7.13.3</ecNumber>
    </recommendedName>
</protein>
<gene>
    <name evidence="12" type="ORF">CU102_27690</name>
</gene>
<dbReference type="PROSITE" id="PS50109">
    <property type="entry name" value="HIS_KIN"/>
    <property type="match status" value="1"/>
</dbReference>
<evidence type="ECO:0000256" key="5">
    <source>
        <dbReference type="ARBA" id="ARBA00022679"/>
    </source>
</evidence>
<keyword evidence="7" id="KW-0902">Two-component regulatory system</keyword>
<dbReference type="Pfam" id="PF00072">
    <property type="entry name" value="Response_reg"/>
    <property type="match status" value="2"/>
</dbReference>
<dbReference type="PANTHER" id="PTHR43047:SF72">
    <property type="entry name" value="OSMOSENSING HISTIDINE PROTEIN KINASE SLN1"/>
    <property type="match status" value="1"/>
</dbReference>
<evidence type="ECO:0000256" key="8">
    <source>
        <dbReference type="PROSITE-ProRule" id="PRU00169"/>
    </source>
</evidence>
<dbReference type="CDD" id="cd06225">
    <property type="entry name" value="HAMP"/>
    <property type="match status" value="1"/>
</dbReference>
<evidence type="ECO:0000313" key="13">
    <source>
        <dbReference type="Proteomes" id="UP000241444"/>
    </source>
</evidence>
<dbReference type="GO" id="GO:0000155">
    <property type="term" value="F:phosphorelay sensor kinase activity"/>
    <property type="evidence" value="ECO:0007669"/>
    <property type="project" value="InterPro"/>
</dbReference>
<dbReference type="Gene3D" id="3.30.450.20">
    <property type="entry name" value="PAS domain"/>
    <property type="match status" value="1"/>
</dbReference>
<dbReference type="EMBL" id="PGGO01000044">
    <property type="protein sequence ID" value="PSH59234.1"/>
    <property type="molecule type" value="Genomic_DNA"/>
</dbReference>
<reference evidence="13" key="1">
    <citation type="submission" date="2017-11" db="EMBL/GenBank/DDBJ databases">
        <authorList>
            <person name="Kuznetsova I."/>
            <person name="Sazanova A."/>
            <person name="Chirak E."/>
            <person name="Safronova V."/>
            <person name="Willems A."/>
        </authorList>
    </citation>
    <scope>NUCLEOTIDE SEQUENCE [LARGE SCALE GENOMIC DNA]</scope>
    <source>
        <strain evidence="13">STM 196</strain>
    </source>
</reference>
<feature type="domain" description="Histidine kinase" evidence="9">
    <location>
        <begin position="566"/>
        <end position="788"/>
    </location>
</feature>